<organism evidence="1">
    <name type="scientific">Fusarium oxysporum f. sp. vasinfectum 25433</name>
    <dbReference type="NCBI Taxonomy" id="1089449"/>
    <lineage>
        <taxon>Eukaryota</taxon>
        <taxon>Fungi</taxon>
        <taxon>Dikarya</taxon>
        <taxon>Ascomycota</taxon>
        <taxon>Pezizomycotina</taxon>
        <taxon>Sordariomycetes</taxon>
        <taxon>Hypocreomycetidae</taxon>
        <taxon>Hypocreales</taxon>
        <taxon>Nectriaceae</taxon>
        <taxon>Fusarium</taxon>
        <taxon>Fusarium oxysporum species complex</taxon>
    </lineage>
</organism>
<dbReference type="HOGENOM" id="CLU_2960845_0_0_1"/>
<accession>X0LUN2</accession>
<reference evidence="1" key="2">
    <citation type="submission" date="2014-03" db="EMBL/GenBank/DDBJ databases">
        <title>The Genome Annotation of Fusarium oxysporum Cotton.</title>
        <authorList>
            <consortium name="The Broad Institute Genomics Platform"/>
            <person name="Ma L.-J."/>
            <person name="Corby-Kistler H."/>
            <person name="Broz K."/>
            <person name="Gale L.R."/>
            <person name="Jonkers W."/>
            <person name="O'Donnell K."/>
            <person name="Ploetz R."/>
            <person name="Steinberg C."/>
            <person name="Schwartz D.C."/>
            <person name="VanEtten H."/>
            <person name="Zhou S."/>
            <person name="Young S.K."/>
            <person name="Zeng Q."/>
            <person name="Gargeya S."/>
            <person name="Fitzgerald M."/>
            <person name="Abouelleil A."/>
            <person name="Alvarado L."/>
            <person name="Chapman S.B."/>
            <person name="Gainer-Dewar J."/>
            <person name="Goldberg J."/>
            <person name="Griggs A."/>
            <person name="Gujja S."/>
            <person name="Hansen M."/>
            <person name="Howarth C."/>
            <person name="Imamovic A."/>
            <person name="Ireland A."/>
            <person name="Larimer J."/>
            <person name="McCowan C."/>
            <person name="Murphy C."/>
            <person name="Pearson M."/>
            <person name="Poon T.W."/>
            <person name="Priest M."/>
            <person name="Roberts A."/>
            <person name="Saif S."/>
            <person name="Shea T."/>
            <person name="Sykes S."/>
            <person name="Wortman J."/>
            <person name="Nusbaum C."/>
            <person name="Birren B."/>
        </authorList>
    </citation>
    <scope>NUCLEOTIDE SEQUENCE</scope>
    <source>
        <strain evidence="1">25433</strain>
    </source>
</reference>
<protein>
    <submittedName>
        <fullName evidence="1">Uncharacterized protein</fullName>
    </submittedName>
</protein>
<dbReference type="Proteomes" id="UP000030701">
    <property type="component" value="Unassembled WGS sequence"/>
</dbReference>
<gene>
    <name evidence="1" type="ORF">FOTG_19264</name>
</gene>
<name>X0LUN2_FUSOX</name>
<dbReference type="AlphaFoldDB" id="X0LUN2"/>
<dbReference type="EMBL" id="KK035827">
    <property type="protein sequence ID" value="EXM12235.1"/>
    <property type="molecule type" value="Genomic_DNA"/>
</dbReference>
<evidence type="ECO:0000313" key="1">
    <source>
        <dbReference type="EMBL" id="EXM12235.1"/>
    </source>
</evidence>
<reference evidence="1" key="1">
    <citation type="submission" date="2011-11" db="EMBL/GenBank/DDBJ databases">
        <title>The Genome Sequence of Fusarium oxysporum Cotton.</title>
        <authorList>
            <consortium name="The Broad Institute Genome Sequencing Platform"/>
            <person name="Ma L.-J."/>
            <person name="Gale L.R."/>
            <person name="Schwartz D.C."/>
            <person name="Zhou S."/>
            <person name="Corby-Kistler H."/>
            <person name="Young S.K."/>
            <person name="Zeng Q."/>
            <person name="Gargeya S."/>
            <person name="Fitzgerald M."/>
            <person name="Haas B."/>
            <person name="Abouelleil A."/>
            <person name="Alvarado L."/>
            <person name="Arachchi H.M."/>
            <person name="Berlin A."/>
            <person name="Brown A."/>
            <person name="Chapman S.B."/>
            <person name="Chen Z."/>
            <person name="Dunbar C."/>
            <person name="Freedman E."/>
            <person name="Gearin G."/>
            <person name="Goldberg J."/>
            <person name="Griggs A."/>
            <person name="Gujja S."/>
            <person name="Heiman D."/>
            <person name="Howarth C."/>
            <person name="Larson L."/>
            <person name="Lui A."/>
            <person name="MacDonald P.J.P."/>
            <person name="Montmayeur A."/>
            <person name="Murphy C."/>
            <person name="Neiman D."/>
            <person name="Pearson M."/>
            <person name="Priest M."/>
            <person name="Roberts A."/>
            <person name="Saif S."/>
            <person name="Shea T."/>
            <person name="Shenoy N."/>
            <person name="Sisk P."/>
            <person name="Stolte C."/>
            <person name="Sykes S."/>
            <person name="Wortman J."/>
            <person name="Nusbaum C."/>
            <person name="Birren B."/>
        </authorList>
    </citation>
    <scope>NUCLEOTIDE SEQUENCE [LARGE SCALE GENOMIC DNA]</scope>
    <source>
        <strain evidence="1">25433</strain>
    </source>
</reference>
<sequence>MNIRDSSATGSRIYRPAVQLNYPVTIPDPLHCLETPAYEMSESTISYMQSCKHFAALAE</sequence>
<proteinExistence type="predicted"/>